<name>A0A5J4P3I9_9TREM</name>
<dbReference type="Proteomes" id="UP000324629">
    <property type="component" value="Unassembled WGS sequence"/>
</dbReference>
<dbReference type="AlphaFoldDB" id="A0A5J4P3I9"/>
<dbReference type="PANTHER" id="PTHR21477:SF13">
    <property type="entry name" value="KIAA0930"/>
    <property type="match status" value="1"/>
</dbReference>
<keyword evidence="2" id="KW-1185">Reference proteome</keyword>
<evidence type="ECO:0000313" key="1">
    <source>
        <dbReference type="EMBL" id="KAA3682090.1"/>
    </source>
</evidence>
<protein>
    <submittedName>
        <fullName evidence="1">Uncharacterized protein</fullName>
    </submittedName>
</protein>
<proteinExistence type="predicted"/>
<feature type="non-terminal residue" evidence="1">
    <location>
        <position position="1"/>
    </location>
</feature>
<gene>
    <name evidence="1" type="ORF">DEA37_0005999</name>
</gene>
<accession>A0A5J4P3I9</accession>
<evidence type="ECO:0000313" key="2">
    <source>
        <dbReference type="Proteomes" id="UP000324629"/>
    </source>
</evidence>
<dbReference type="PANTHER" id="PTHR21477">
    <property type="entry name" value="ZGC:172139"/>
    <property type="match status" value="1"/>
</dbReference>
<sequence length="670" mass="75266">YFLNTRSSGRIFIVFRFASPQKFQVVVGKLIIALQPSIEYSMIGNSPRSQDFLLRRIITQIVNAREQHTTYILINGTDEVEPKPDTHFWFTLFQHAFLISQSHDACVNGPRDDLLFFVNKKTTGSSKVSYMLSMKLLASCASFLYVYDNTAKTNGNAQNQSEGAQRRRYIDRLGGNRVSKFIDAILCLRCYCGRLHSDRPVGVGDFEEVFRVCLPPIVKNKSDFACLSFQTVYASPNRRRMDSKGNREEVVYPNLFFSLENYDEIFTNCVLRDGECLCVELTAYDLNGCLQGVCFLGTIDYTSLKSFHDSKSRPFPPRDNVGFLGRHFGSVTNNTYSSSRQSAQQSRVKFLQVLGPHSVGLIELAISVVDEFPECHCGRSAGFDLLSRCCSCRTAGPADRHLSDVSPSNRVIDSKAVTEQPEKSTVHPDDQWLTDRMFSDWVDLSVDYVRGDLSRVTSNSIEPLHFVPWFAKSAGASTSTSPVRHWRRSSVASRLFLGASDVGENTSAYRPSWTRANQLRTKRDYGRRDSRVSDILGQFIHLDGNCGPQSGHPRQSSELHSDEVERTAVANAKVRTGVKTDAEKVSENTTSPVVENNVLSQGCVRNRKSLGQSWAWFKERRRIASVGLNTALTFLSLPCHDILSGKLNHQSIRLPILCYASYPIALFFAT</sequence>
<reference evidence="1 2" key="1">
    <citation type="journal article" date="2019" name="Gigascience">
        <title>Whole-genome sequence of the oriental lung fluke Paragonimus westermani.</title>
        <authorList>
            <person name="Oey H."/>
            <person name="Zakrzewski M."/>
            <person name="Narain K."/>
            <person name="Devi K.R."/>
            <person name="Agatsuma T."/>
            <person name="Nawaratna S."/>
            <person name="Gobert G.N."/>
            <person name="Jones M.K."/>
            <person name="Ragan M.A."/>
            <person name="McManus D.P."/>
            <person name="Krause L."/>
        </authorList>
    </citation>
    <scope>NUCLEOTIDE SEQUENCE [LARGE SCALE GENOMIC DNA]</scope>
    <source>
        <strain evidence="1 2">IND2009</strain>
    </source>
</reference>
<dbReference type="InterPro" id="IPR019141">
    <property type="entry name" value="DUF2045"/>
</dbReference>
<comment type="caution">
    <text evidence="1">The sequence shown here is derived from an EMBL/GenBank/DDBJ whole genome shotgun (WGS) entry which is preliminary data.</text>
</comment>
<organism evidence="1 2">
    <name type="scientific">Paragonimus westermani</name>
    <dbReference type="NCBI Taxonomy" id="34504"/>
    <lineage>
        <taxon>Eukaryota</taxon>
        <taxon>Metazoa</taxon>
        <taxon>Spiralia</taxon>
        <taxon>Lophotrochozoa</taxon>
        <taxon>Platyhelminthes</taxon>
        <taxon>Trematoda</taxon>
        <taxon>Digenea</taxon>
        <taxon>Plagiorchiida</taxon>
        <taxon>Troglotremata</taxon>
        <taxon>Troglotrematidae</taxon>
        <taxon>Paragonimus</taxon>
    </lineage>
</organism>
<dbReference type="EMBL" id="QNGE01000073">
    <property type="protein sequence ID" value="KAA3682090.1"/>
    <property type="molecule type" value="Genomic_DNA"/>
</dbReference>
<dbReference type="Pfam" id="PF09741">
    <property type="entry name" value="DUF2045"/>
    <property type="match status" value="1"/>
</dbReference>